<dbReference type="InterPro" id="IPR000515">
    <property type="entry name" value="MetI-like"/>
</dbReference>
<evidence type="ECO:0000313" key="10">
    <source>
        <dbReference type="EMBL" id="GAA5126768.1"/>
    </source>
</evidence>
<feature type="transmembrane region" description="Helical" evidence="7">
    <location>
        <begin position="126"/>
        <end position="149"/>
    </location>
</feature>
<dbReference type="PANTHER" id="PTHR30151">
    <property type="entry name" value="ALKANE SULFONATE ABC TRANSPORTER-RELATED, MEMBRANE SUBUNIT"/>
    <property type="match status" value="1"/>
</dbReference>
<evidence type="ECO:0000256" key="5">
    <source>
        <dbReference type="ARBA" id="ARBA00022989"/>
    </source>
</evidence>
<feature type="transmembrane region" description="Helical" evidence="7">
    <location>
        <begin position="219"/>
        <end position="240"/>
    </location>
</feature>
<feature type="compositionally biased region" description="Low complexity" evidence="8">
    <location>
        <begin position="1"/>
        <end position="24"/>
    </location>
</feature>
<proteinExistence type="inferred from homology"/>
<dbReference type="CDD" id="cd06261">
    <property type="entry name" value="TM_PBP2"/>
    <property type="match status" value="1"/>
</dbReference>
<comment type="subcellular location">
    <subcellularLocation>
        <location evidence="1 7">Cell membrane</location>
        <topology evidence="1 7">Multi-pass membrane protein</topology>
    </subcellularLocation>
</comment>
<evidence type="ECO:0000256" key="4">
    <source>
        <dbReference type="ARBA" id="ARBA00022692"/>
    </source>
</evidence>
<dbReference type="RefSeq" id="WP_345607055.1">
    <property type="nucleotide sequence ID" value="NZ_BAABJO010000016.1"/>
</dbReference>
<keyword evidence="5 7" id="KW-1133">Transmembrane helix</keyword>
<comment type="similarity">
    <text evidence="7">Belongs to the binding-protein-dependent transport system permease family.</text>
</comment>
<feature type="transmembrane region" description="Helical" evidence="7">
    <location>
        <begin position="93"/>
        <end position="114"/>
    </location>
</feature>
<feature type="region of interest" description="Disordered" evidence="8">
    <location>
        <begin position="1"/>
        <end position="34"/>
    </location>
</feature>
<accession>A0ABP9NMI0</accession>
<sequence>MTTVAKGTGKDTGAAATDPSPARPRSARRTRGQLSPTTKWALRLASVLAIAVAWELYGNAINPVLLSSPTAIIGATFEMIADGTLTKAMGESFVVLGVGSLMGVTAGLVIGLAAGRNQVISTLIELPLNALYATPTVALIPVIVVWFGFGPTAKTVVVTLFVLFPVLINTMRGVQEVDRDLVEVARSFCSGERRMWFDLILPSALPYVVTGLRLAIGRALIGIIVAEFFTAFSGLGYLIVTNANSFRTDRTFVPILVIAALGVLVTALLEFVERRVVRWSARD</sequence>
<comment type="caution">
    <text evidence="10">The sequence shown here is derived from an EMBL/GenBank/DDBJ whole genome shotgun (WGS) entry which is preliminary data.</text>
</comment>
<dbReference type="EMBL" id="BAABJO010000016">
    <property type="protein sequence ID" value="GAA5126768.1"/>
    <property type="molecule type" value="Genomic_DNA"/>
</dbReference>
<keyword evidence="4 7" id="KW-0812">Transmembrane</keyword>
<reference evidence="11" key="1">
    <citation type="journal article" date="2019" name="Int. J. Syst. Evol. Microbiol.">
        <title>The Global Catalogue of Microorganisms (GCM) 10K type strain sequencing project: providing services to taxonomists for standard genome sequencing and annotation.</title>
        <authorList>
            <consortium name="The Broad Institute Genomics Platform"/>
            <consortium name="The Broad Institute Genome Sequencing Center for Infectious Disease"/>
            <person name="Wu L."/>
            <person name="Ma J."/>
        </authorList>
    </citation>
    <scope>NUCLEOTIDE SEQUENCE [LARGE SCALE GENOMIC DNA]</scope>
    <source>
        <strain evidence="11">JCM 18302</strain>
    </source>
</reference>
<evidence type="ECO:0000256" key="3">
    <source>
        <dbReference type="ARBA" id="ARBA00022475"/>
    </source>
</evidence>
<dbReference type="SUPFAM" id="SSF161098">
    <property type="entry name" value="MetI-like"/>
    <property type="match status" value="1"/>
</dbReference>
<dbReference type="Pfam" id="PF00528">
    <property type="entry name" value="BPD_transp_1"/>
    <property type="match status" value="1"/>
</dbReference>
<dbReference type="PROSITE" id="PS50928">
    <property type="entry name" value="ABC_TM1"/>
    <property type="match status" value="1"/>
</dbReference>
<keyword evidence="11" id="KW-1185">Reference proteome</keyword>
<feature type="transmembrane region" description="Helical" evidence="7">
    <location>
        <begin position="195"/>
        <end position="212"/>
    </location>
</feature>
<feature type="transmembrane region" description="Helical" evidence="7">
    <location>
        <begin position="156"/>
        <end position="175"/>
    </location>
</feature>
<dbReference type="Proteomes" id="UP001500804">
    <property type="component" value="Unassembled WGS sequence"/>
</dbReference>
<name>A0ABP9NMI0_9PSEU</name>
<keyword evidence="2 7" id="KW-0813">Transport</keyword>
<evidence type="ECO:0000256" key="7">
    <source>
        <dbReference type="RuleBase" id="RU363032"/>
    </source>
</evidence>
<evidence type="ECO:0000313" key="11">
    <source>
        <dbReference type="Proteomes" id="UP001500804"/>
    </source>
</evidence>
<dbReference type="InterPro" id="IPR035906">
    <property type="entry name" value="MetI-like_sf"/>
</dbReference>
<protein>
    <submittedName>
        <fullName evidence="10">ABC transporter permease</fullName>
    </submittedName>
</protein>
<organism evidence="10 11">
    <name type="scientific">Pseudonocardia adelaidensis</name>
    <dbReference type="NCBI Taxonomy" id="648754"/>
    <lineage>
        <taxon>Bacteria</taxon>
        <taxon>Bacillati</taxon>
        <taxon>Actinomycetota</taxon>
        <taxon>Actinomycetes</taxon>
        <taxon>Pseudonocardiales</taxon>
        <taxon>Pseudonocardiaceae</taxon>
        <taxon>Pseudonocardia</taxon>
    </lineage>
</organism>
<evidence type="ECO:0000256" key="6">
    <source>
        <dbReference type="ARBA" id="ARBA00023136"/>
    </source>
</evidence>
<evidence type="ECO:0000256" key="2">
    <source>
        <dbReference type="ARBA" id="ARBA00022448"/>
    </source>
</evidence>
<keyword evidence="3" id="KW-1003">Cell membrane</keyword>
<dbReference type="PANTHER" id="PTHR30151:SF16">
    <property type="entry name" value="ABC TRANSPORTER PERMEASE PROTEIN"/>
    <property type="match status" value="1"/>
</dbReference>
<dbReference type="Gene3D" id="1.10.3720.10">
    <property type="entry name" value="MetI-like"/>
    <property type="match status" value="1"/>
</dbReference>
<evidence type="ECO:0000256" key="1">
    <source>
        <dbReference type="ARBA" id="ARBA00004651"/>
    </source>
</evidence>
<keyword evidence="6 7" id="KW-0472">Membrane</keyword>
<evidence type="ECO:0000259" key="9">
    <source>
        <dbReference type="PROSITE" id="PS50928"/>
    </source>
</evidence>
<feature type="transmembrane region" description="Helical" evidence="7">
    <location>
        <begin position="252"/>
        <end position="272"/>
    </location>
</feature>
<feature type="domain" description="ABC transmembrane type-1" evidence="9">
    <location>
        <begin position="89"/>
        <end position="273"/>
    </location>
</feature>
<gene>
    <name evidence="10" type="ORF">GCM10023320_43130</name>
</gene>
<evidence type="ECO:0000256" key="8">
    <source>
        <dbReference type="SAM" id="MobiDB-lite"/>
    </source>
</evidence>